<sequence length="1703" mass="193001">MNETGLPAGNRWAVVLSARAVKELRKLERDQKALEIVHKKIRDLSSGNFSDENHRPIIGTLQHVPLFRARAPLDLRIIYQIDVLPDSGGNILRTINPWAVIKIFQIESRARVDYGFWAKVSVRLQRTNPKYRSRSQYRRVLKNATQNGGDHRQYPAMFPHEDYGLTISNEESGFLLDGLTDEEQEQIQEITCVHRSYLGLTCHQSVLLAWIVLPLSTKPSTTPTLKWFFLWFLSVLPSMDRFAPFNKALYNSVVADLEMVLPMVLDEHEREIVSHKGASIVIGRSGTGKTTALIYKIRAVDQEHTAKEEREPIRQMFVTRSRVLAQHVEATYQGLAEFTNIALKSDEQLKEIAKQSREDPDRALVEFDTEVDLRGDLPPRFSQLTHSHFPLFVSFDKLCSLLEGDIREAVPGQISSERTRSLIGYDDFLHSYWPSFRGSTHGLEPNLVWSEIIGVIKGSQAAFNSNEGYLSRSEYVEGLSQRQFSLLAPLRAKVYSIFELYTKRRTAQYDTDEADRTRVILHNLPKILERPNIDYLYVDEVQDNLMIDIYLLRKLAKSIENIYWSGDSAQTVVAGSSFRINDLKAFTYQDQATTSGASSSRKTTSAPQFTTFDLNVNFRSLSGIVRFARFLVQAIHKLFPQTIDLMEPERAKQFGDPPILFTNIKNEAGYFEKFLLGSSASNRVIFGAQQAILVRDAAAAEELDSRLQGLCNVLPIMDSKGLEFDDVLVYNFFSHSPAPIAAWEYLSGNTRWNQPPPPVLCSELKLLYVAVTRARRRCWIWDSGPLVDQLQTMWMSQKLVRTEPASRMVGQLAASSSKAQWSAKGREYFSHRLYKLAAACFRQAEQMSDAKLSTAYHLMSRAKLRRLRGDTPASREELAVAATELVSCAELPGIGDPKPIYFHAATCFQSAEKLLPAASAFVKAGRANDGIHMLFEAHDYKSATNLLVDNREAIEADVFEQLRQQTRVYLFDHREYKHIGLVFDTVDEQVTYARQPQYKTQLKQILANHRRYHELAEEYLIEKNLADAVKYFLKAYQTHQTHPSILRAVDLTIGHTESVLLVEGTYRKNDQDLAKALVEKVQPFASCAQRDDCLKVDMFHSYLSADYISIEMIRAWDQGTLTHQCMRALASYLAIKSNSWLTAASLEILLEYLDMMESYKADITRLIKENRACASLFAQRLLGFAPIESPEPSEVKFRALKNSLITHRVPKAAFLISGDEIDEILRDELPKRLQNILTSFHTGLLNSSHIQSEFLSSTTHAHPPFRSPTEISNKSCVDKLHVFDKILGVLDVKMLGVPGQWCDHTTDGHQWLERIFETSHSTTGELVRLGPVPSEFALNAIPGWLTRDWTQIRNSPGISGNSVTHLLLHCLVRSGLQGELSEHTVAWPTPTGAVSSSDFKTCLVTPLQEMHWGHNYGRINAAVDVVRFILGRNDRPDATVMIHFIEALVRDILVHMNPARQPDFDGLLLPLSWAQNLARKYKDVYEGCSIERFSDLCVAIQQVSRELRFEASERWLVNRERIKPGLVDLLNLRLCWCVSLVIGHMGSFDQDLPLVLETLQKMSCDEMPPNSLRRNSTAFGAYHAFAEADDRHTTLTVLSQTFRHEVLILMQQDSYCHHPAKYITGVQMVPCTNPAEFLAKLSQATSVPTISALFEDSSGARCAYQASEPGNDYSDGEPRFTACYTPEYQSSSEDAGEGPEYWH</sequence>
<reference evidence="2" key="1">
    <citation type="submission" date="2021-01" db="EMBL/GenBank/DDBJ databases">
        <authorList>
            <person name="Kaushik A."/>
        </authorList>
    </citation>
    <scope>NUCLEOTIDE SEQUENCE</scope>
    <source>
        <strain evidence="2">AG3-1AP</strain>
    </source>
</reference>
<dbReference type="Gene3D" id="3.40.50.300">
    <property type="entry name" value="P-loop containing nucleotide triphosphate hydrolases"/>
    <property type="match status" value="2"/>
</dbReference>
<organism evidence="2 3">
    <name type="scientific">Rhizoctonia solani</name>
    <dbReference type="NCBI Taxonomy" id="456999"/>
    <lineage>
        <taxon>Eukaryota</taxon>
        <taxon>Fungi</taxon>
        <taxon>Dikarya</taxon>
        <taxon>Basidiomycota</taxon>
        <taxon>Agaricomycotina</taxon>
        <taxon>Agaricomycetes</taxon>
        <taxon>Cantharellales</taxon>
        <taxon>Ceratobasidiaceae</taxon>
        <taxon>Rhizoctonia</taxon>
    </lineage>
</organism>
<dbReference type="InterPro" id="IPR027417">
    <property type="entry name" value="P-loop_NTPase"/>
</dbReference>
<dbReference type="InterPro" id="IPR039904">
    <property type="entry name" value="TRANK1"/>
</dbReference>
<accession>A0A8H3GUN9</accession>
<proteinExistence type="predicted"/>
<dbReference type="PANTHER" id="PTHR21529">
    <property type="entry name" value="MAMMARY TURMOR VIRUS RECEPTOR HOMOLOG 1, 2 MTVR1, 2"/>
    <property type="match status" value="1"/>
</dbReference>
<dbReference type="EMBL" id="CAJMWV010002592">
    <property type="protein sequence ID" value="CAE6466410.1"/>
    <property type="molecule type" value="Genomic_DNA"/>
</dbReference>
<keyword evidence="1" id="KW-0175">Coiled coil</keyword>
<gene>
    <name evidence="2" type="ORF">RDB_LOCUS81474</name>
</gene>
<evidence type="ECO:0000313" key="2">
    <source>
        <dbReference type="EMBL" id="CAE6466410.1"/>
    </source>
</evidence>
<dbReference type="SUPFAM" id="SSF52540">
    <property type="entry name" value="P-loop containing nucleoside triphosphate hydrolases"/>
    <property type="match status" value="1"/>
</dbReference>
<dbReference type="Proteomes" id="UP000663831">
    <property type="component" value="Unassembled WGS sequence"/>
</dbReference>
<evidence type="ECO:0008006" key="4">
    <source>
        <dbReference type="Google" id="ProtNLM"/>
    </source>
</evidence>
<dbReference type="PANTHER" id="PTHR21529:SF4">
    <property type="entry name" value="TPR AND ANKYRIN REPEAT-CONTAINING PROTEIN 1"/>
    <property type="match status" value="1"/>
</dbReference>
<protein>
    <recommendedName>
        <fullName evidence="4">TPR and ankyrin repeat-containing protein 1</fullName>
    </recommendedName>
</protein>
<name>A0A8H3GUN9_9AGAM</name>
<comment type="caution">
    <text evidence="2">The sequence shown here is derived from an EMBL/GenBank/DDBJ whole genome shotgun (WGS) entry which is preliminary data.</text>
</comment>
<evidence type="ECO:0000313" key="3">
    <source>
        <dbReference type="Proteomes" id="UP000663831"/>
    </source>
</evidence>
<feature type="coiled-coil region" evidence="1">
    <location>
        <begin position="17"/>
        <end position="44"/>
    </location>
</feature>
<evidence type="ECO:0000256" key="1">
    <source>
        <dbReference type="SAM" id="Coils"/>
    </source>
</evidence>